<dbReference type="InterPro" id="IPR013830">
    <property type="entry name" value="SGNH_hydro"/>
</dbReference>
<dbReference type="Gene3D" id="3.40.50.1110">
    <property type="entry name" value="SGNH hydrolase"/>
    <property type="match status" value="1"/>
</dbReference>
<dbReference type="GO" id="GO:0004622">
    <property type="term" value="F:phosphatidylcholine lysophospholipase activity"/>
    <property type="evidence" value="ECO:0007669"/>
    <property type="project" value="TreeGrafter"/>
</dbReference>
<reference evidence="3" key="1">
    <citation type="submission" date="2018-07" db="EMBL/GenBank/DDBJ databases">
        <title>Genetic characterization of Mycoplasma hyopneumoniae, M. hyorhinis and M. flocculare isolates through whole genome sequencing analysis: comparative analysis of sequence types and putative genes involved in virulence.</title>
        <authorList>
            <person name="Fourour S."/>
            <person name="Lucas P."/>
            <person name="Touzain F."/>
            <person name="Tocqueville V."/>
            <person name="Kempf I."/>
            <person name="Marois-Crehan C."/>
        </authorList>
    </citation>
    <scope>NUCLEOTIDE SEQUENCE</scope>
    <source>
        <strain evidence="3">MF22</strain>
    </source>
</reference>
<keyword evidence="3" id="KW-0378">Hydrolase</keyword>
<dbReference type="Proteomes" id="UP001193441">
    <property type="component" value="Unassembled WGS sequence"/>
</dbReference>
<dbReference type="PANTHER" id="PTHR30383:SF5">
    <property type="entry name" value="SGNH HYDROLASE-TYPE ESTERASE DOMAIN-CONTAINING PROTEIN"/>
    <property type="match status" value="1"/>
</dbReference>
<evidence type="ECO:0000256" key="1">
    <source>
        <dbReference type="SAM" id="MobiDB-lite"/>
    </source>
</evidence>
<sequence length="599" mass="68078">MVKFIKNKWKYDFKRKNMKFKRKKFLRLTSLTLAPFSVFTALISAGCFAQQNSLISEVNYLALGDSLTAGFNQETFHDFQGKLDKDGNLNGQSYPAFFAHFLQKLNKDSLVSYNNLAISGTTTENWLHFLNPKKYPKGKLSENPLASGYTGNEKINEINSVFGKFDKSSYPELIEKITKANLLTMSVGANDPFVIITKFIPFLVAGTESYPEDIKKLIESDKNNQTQIIGNYIKSEVNKKIEEFKTNLDNLVKELKEINPNLKINFIGYNLPKSILVHVLKHLLYNEFKIELEFIKDSADKINNIIRETSMKNGVNYVDVYDKNLWNDSDKKLAATEFDIHPQIQGYKKIAHQLLLKLTLDPNEGDDSSEVDFKNTKNFDDILDGKATYSRIIDINSFAKSNKEFLDKLNDNKKTSEFIESKSTFETKQDELVKNSKSSIKDVIKNFLGSELFNSFDIKKYLLETSELLKTYASSIFDGFHPSGSFLKDLENLQEKFKHYLKNPNTQLVDFTIQTLVNYLEEISAPGSEEKININSILTQLKNKLFSLVDIKKVFGGNGINYSGILGGGKKPTATSPTQTTTENETHKPNKATQANTSR</sequence>
<dbReference type="PANTHER" id="PTHR30383">
    <property type="entry name" value="THIOESTERASE 1/PROTEASE 1/LYSOPHOSPHOLIPASE L1"/>
    <property type="match status" value="1"/>
</dbReference>
<feature type="compositionally biased region" description="Low complexity" evidence="1">
    <location>
        <begin position="572"/>
        <end position="583"/>
    </location>
</feature>
<dbReference type="InterPro" id="IPR051532">
    <property type="entry name" value="Ester_Hydrolysis_Enzymes"/>
</dbReference>
<dbReference type="CDD" id="cd00229">
    <property type="entry name" value="SGNH_hydrolase"/>
    <property type="match status" value="1"/>
</dbReference>
<dbReference type="Pfam" id="PF13472">
    <property type="entry name" value="Lipase_GDSL_2"/>
    <property type="match status" value="1"/>
</dbReference>
<dbReference type="SUPFAM" id="SSF52266">
    <property type="entry name" value="SGNH hydrolase"/>
    <property type="match status" value="1"/>
</dbReference>
<dbReference type="InterPro" id="IPR036514">
    <property type="entry name" value="SGNH_hydro_sf"/>
</dbReference>
<gene>
    <name evidence="3" type="ORF">DR094_01275</name>
</gene>
<dbReference type="EMBL" id="QQRD01000001">
    <property type="protein sequence ID" value="MXR56626.1"/>
    <property type="molecule type" value="Genomic_DNA"/>
</dbReference>
<protein>
    <submittedName>
        <fullName evidence="3">SGNH/GDSL hydrolase family protein</fullName>
    </submittedName>
</protein>
<proteinExistence type="predicted"/>
<dbReference type="AlphaFoldDB" id="A0AAW9X9X7"/>
<name>A0AAW9X9X7_MESFC</name>
<evidence type="ECO:0000313" key="4">
    <source>
        <dbReference type="Proteomes" id="UP001193441"/>
    </source>
</evidence>
<evidence type="ECO:0000259" key="2">
    <source>
        <dbReference type="Pfam" id="PF13472"/>
    </source>
</evidence>
<feature type="domain" description="SGNH hydrolase-type esterase" evidence="2">
    <location>
        <begin position="62"/>
        <end position="348"/>
    </location>
</feature>
<feature type="region of interest" description="Disordered" evidence="1">
    <location>
        <begin position="566"/>
        <end position="599"/>
    </location>
</feature>
<evidence type="ECO:0000313" key="3">
    <source>
        <dbReference type="EMBL" id="MXR56626.1"/>
    </source>
</evidence>
<organism evidence="3 4">
    <name type="scientific">Mesomycoplasma flocculare</name>
    <name type="common">Mycoplasma flocculare</name>
    <dbReference type="NCBI Taxonomy" id="2128"/>
    <lineage>
        <taxon>Bacteria</taxon>
        <taxon>Bacillati</taxon>
        <taxon>Mycoplasmatota</taxon>
        <taxon>Mycoplasmoidales</taxon>
        <taxon>Metamycoplasmataceae</taxon>
        <taxon>Mesomycoplasma</taxon>
    </lineage>
</organism>
<comment type="caution">
    <text evidence="3">The sequence shown here is derived from an EMBL/GenBank/DDBJ whole genome shotgun (WGS) entry which is preliminary data.</text>
</comment>
<accession>A0AAW9X9X7</accession>